<gene>
    <name evidence="4" type="ORF">BJ987_005893</name>
</gene>
<dbReference type="Pfam" id="PF03861">
    <property type="entry name" value="ANTAR"/>
    <property type="match status" value="1"/>
</dbReference>
<name>A0ABS4QMR3_9NOCA</name>
<dbReference type="EMBL" id="JAGGMR010000001">
    <property type="protein sequence ID" value="MBP2192992.1"/>
    <property type="molecule type" value="Genomic_DNA"/>
</dbReference>
<sequence length="240" mass="24781">MSGADAVGPERFLAALSALPRSALGSPRLCAACVAVLPVQGAAISVEVTGRGWEVLCASDPAAGRFEALQAAAGQGPGFDAAACGEVVVVEHSAVIPHRWPLLGAGMELGEIGAVFSIPLRVGAAQLGVLDLFRETPGCLDRAQWAAVSAVTTMVTMILLSDQSGSLVDPAAVLGQWWNTTARTREIHQASGMVAAQLGIPVRDAYARLQAHACGCGHTLAEVAADVVARRLRFDPDPEK</sequence>
<keyword evidence="5" id="KW-1185">Reference proteome</keyword>
<dbReference type="SUPFAM" id="SSF55781">
    <property type="entry name" value="GAF domain-like"/>
    <property type="match status" value="1"/>
</dbReference>
<protein>
    <recommendedName>
        <fullName evidence="3">ANTAR domain-containing protein</fullName>
    </recommendedName>
</protein>
<evidence type="ECO:0000256" key="1">
    <source>
        <dbReference type="ARBA" id="ARBA00023015"/>
    </source>
</evidence>
<evidence type="ECO:0000313" key="4">
    <source>
        <dbReference type="EMBL" id="MBP2192992.1"/>
    </source>
</evidence>
<proteinExistence type="predicted"/>
<dbReference type="Gene3D" id="1.10.10.10">
    <property type="entry name" value="Winged helix-like DNA-binding domain superfamily/Winged helix DNA-binding domain"/>
    <property type="match status" value="1"/>
</dbReference>
<dbReference type="Proteomes" id="UP001519325">
    <property type="component" value="Unassembled WGS sequence"/>
</dbReference>
<keyword evidence="2" id="KW-0804">Transcription</keyword>
<comment type="caution">
    <text evidence="4">The sequence shown here is derived from an EMBL/GenBank/DDBJ whole genome shotgun (WGS) entry which is preliminary data.</text>
</comment>
<dbReference type="InterPro" id="IPR005561">
    <property type="entry name" value="ANTAR"/>
</dbReference>
<evidence type="ECO:0000256" key="2">
    <source>
        <dbReference type="ARBA" id="ARBA00023163"/>
    </source>
</evidence>
<dbReference type="Gene3D" id="3.30.450.40">
    <property type="match status" value="1"/>
</dbReference>
<dbReference type="RefSeq" id="WP_209896210.1">
    <property type="nucleotide sequence ID" value="NZ_JAGGMR010000001.1"/>
</dbReference>
<accession>A0ABS4QMR3</accession>
<evidence type="ECO:0000313" key="5">
    <source>
        <dbReference type="Proteomes" id="UP001519325"/>
    </source>
</evidence>
<organism evidence="4 5">
    <name type="scientific">Nocardia goodfellowii</name>
    <dbReference type="NCBI Taxonomy" id="882446"/>
    <lineage>
        <taxon>Bacteria</taxon>
        <taxon>Bacillati</taxon>
        <taxon>Actinomycetota</taxon>
        <taxon>Actinomycetes</taxon>
        <taxon>Mycobacteriales</taxon>
        <taxon>Nocardiaceae</taxon>
        <taxon>Nocardia</taxon>
    </lineage>
</organism>
<dbReference type="SMART" id="SM01012">
    <property type="entry name" value="ANTAR"/>
    <property type="match status" value="1"/>
</dbReference>
<dbReference type="InterPro" id="IPR029016">
    <property type="entry name" value="GAF-like_dom_sf"/>
</dbReference>
<dbReference type="InterPro" id="IPR036388">
    <property type="entry name" value="WH-like_DNA-bd_sf"/>
</dbReference>
<evidence type="ECO:0000259" key="3">
    <source>
        <dbReference type="SMART" id="SM01012"/>
    </source>
</evidence>
<feature type="domain" description="ANTAR" evidence="3">
    <location>
        <begin position="180"/>
        <end position="228"/>
    </location>
</feature>
<keyword evidence="1" id="KW-0805">Transcription regulation</keyword>
<reference evidence="4 5" key="1">
    <citation type="submission" date="2021-03" db="EMBL/GenBank/DDBJ databases">
        <title>Sequencing the genomes of 1000 actinobacteria strains.</title>
        <authorList>
            <person name="Klenk H.-P."/>
        </authorList>
    </citation>
    <scope>NUCLEOTIDE SEQUENCE [LARGE SCALE GENOMIC DNA]</scope>
    <source>
        <strain evidence="4 5">DSM 45516</strain>
    </source>
</reference>